<accession>A0AC34EZR8</accession>
<dbReference type="WBParaSite" id="ES5_v2.g10196.t1">
    <property type="protein sequence ID" value="ES5_v2.g10196.t1"/>
    <property type="gene ID" value="ES5_v2.g10196"/>
</dbReference>
<sequence length="135" mass="15584">MLMLLSPIVLTILYFMAIKFGKKFLYQLTAFCWFLLTVLLITFYFAAVIYSISQNSLRVLDDLIVALFFVLILVIHSVIGFLSTLSLLQKVHAKVNGYDGNTFENQNFVALQELDYLNVNHQIEHPNIYPQIFTL</sequence>
<organism evidence="1 2">
    <name type="scientific">Panagrolaimus sp. ES5</name>
    <dbReference type="NCBI Taxonomy" id="591445"/>
    <lineage>
        <taxon>Eukaryota</taxon>
        <taxon>Metazoa</taxon>
        <taxon>Ecdysozoa</taxon>
        <taxon>Nematoda</taxon>
        <taxon>Chromadorea</taxon>
        <taxon>Rhabditida</taxon>
        <taxon>Tylenchina</taxon>
        <taxon>Panagrolaimomorpha</taxon>
        <taxon>Panagrolaimoidea</taxon>
        <taxon>Panagrolaimidae</taxon>
        <taxon>Panagrolaimus</taxon>
    </lineage>
</organism>
<dbReference type="Proteomes" id="UP000887579">
    <property type="component" value="Unplaced"/>
</dbReference>
<name>A0AC34EZR8_9BILA</name>
<protein>
    <submittedName>
        <fullName evidence="2">Uncharacterized protein</fullName>
    </submittedName>
</protein>
<proteinExistence type="predicted"/>
<evidence type="ECO:0000313" key="1">
    <source>
        <dbReference type="Proteomes" id="UP000887579"/>
    </source>
</evidence>
<reference evidence="2" key="1">
    <citation type="submission" date="2022-11" db="UniProtKB">
        <authorList>
            <consortium name="WormBaseParasite"/>
        </authorList>
    </citation>
    <scope>IDENTIFICATION</scope>
</reference>
<evidence type="ECO:0000313" key="2">
    <source>
        <dbReference type="WBParaSite" id="ES5_v2.g10196.t1"/>
    </source>
</evidence>